<keyword evidence="2" id="KW-0597">Phosphoprotein</keyword>
<dbReference type="InterPro" id="IPR014031">
    <property type="entry name" value="Ketoacyl_synth_C"/>
</dbReference>
<evidence type="ECO:0000256" key="2">
    <source>
        <dbReference type="ARBA" id="ARBA00022553"/>
    </source>
</evidence>
<dbReference type="Pfam" id="PF00109">
    <property type="entry name" value="ketoacyl-synt"/>
    <property type="match status" value="1"/>
</dbReference>
<dbReference type="InterPro" id="IPR016039">
    <property type="entry name" value="Thiolase-like"/>
</dbReference>
<evidence type="ECO:0000256" key="3">
    <source>
        <dbReference type="RuleBase" id="RU003694"/>
    </source>
</evidence>
<dbReference type="EMBL" id="JGVH01000018">
    <property type="protein sequence ID" value="KER04086.1"/>
    <property type="molecule type" value="Genomic_DNA"/>
</dbReference>
<protein>
    <submittedName>
        <fullName evidence="5">Beta-ketoacyl synthase</fullName>
    </submittedName>
</protein>
<dbReference type="PANTHER" id="PTHR43775:SF37">
    <property type="entry name" value="SI:DKEY-61P9.11"/>
    <property type="match status" value="1"/>
</dbReference>
<name>A0A081RZI3_PHOTE</name>
<keyword evidence="3" id="KW-0808">Transferase</keyword>
<dbReference type="SUPFAM" id="SSF53901">
    <property type="entry name" value="Thiolase-like"/>
    <property type="match status" value="1"/>
</dbReference>
<dbReference type="SMART" id="SM00825">
    <property type="entry name" value="PKS_KS"/>
    <property type="match status" value="1"/>
</dbReference>
<proteinExistence type="inferred from homology"/>
<dbReference type="GO" id="GO:0005737">
    <property type="term" value="C:cytoplasm"/>
    <property type="evidence" value="ECO:0007669"/>
    <property type="project" value="TreeGrafter"/>
</dbReference>
<evidence type="ECO:0000313" key="6">
    <source>
        <dbReference type="Proteomes" id="UP000028002"/>
    </source>
</evidence>
<dbReference type="Gene3D" id="1.10.1240.100">
    <property type="match status" value="1"/>
</dbReference>
<dbReference type="InterPro" id="IPR014030">
    <property type="entry name" value="Ketoacyl_synth_N"/>
</dbReference>
<dbReference type="GO" id="GO:0005886">
    <property type="term" value="C:plasma membrane"/>
    <property type="evidence" value="ECO:0007669"/>
    <property type="project" value="TreeGrafter"/>
</dbReference>
<feature type="domain" description="Ketosynthase family 3 (KS3)" evidence="4">
    <location>
        <begin position="10"/>
        <end position="431"/>
    </location>
</feature>
<comment type="caution">
    <text evidence="5">The sequence shown here is derived from an EMBL/GenBank/DDBJ whole genome shotgun (WGS) entry which is preliminary data.</text>
</comment>
<accession>A0A081RZI3</accession>
<dbReference type="RefSeq" id="WP_036837874.1">
    <property type="nucleotide sequence ID" value="NZ_CAWLUD010000018.1"/>
</dbReference>
<dbReference type="Pfam" id="PF02801">
    <property type="entry name" value="Ketoacyl-synt_C"/>
    <property type="match status" value="1"/>
</dbReference>
<dbReference type="GO" id="GO:0071770">
    <property type="term" value="P:DIM/DIP cell wall layer assembly"/>
    <property type="evidence" value="ECO:0007669"/>
    <property type="project" value="TreeGrafter"/>
</dbReference>
<evidence type="ECO:0000259" key="4">
    <source>
        <dbReference type="PROSITE" id="PS52004"/>
    </source>
</evidence>
<dbReference type="Proteomes" id="UP000028002">
    <property type="component" value="Unassembled WGS sequence"/>
</dbReference>
<comment type="similarity">
    <text evidence="3">Belongs to the thiolase-like superfamily. Beta-ketoacyl-ACP synthases family.</text>
</comment>
<dbReference type="Gene3D" id="3.40.47.10">
    <property type="match status" value="1"/>
</dbReference>
<dbReference type="InterPro" id="IPR020841">
    <property type="entry name" value="PKS_Beta-ketoAc_synthase_dom"/>
</dbReference>
<dbReference type="InterPro" id="IPR050091">
    <property type="entry name" value="PKS_NRPS_Biosynth_Enz"/>
</dbReference>
<evidence type="ECO:0000256" key="1">
    <source>
        <dbReference type="ARBA" id="ARBA00022450"/>
    </source>
</evidence>
<keyword evidence="1" id="KW-0596">Phosphopantetheine</keyword>
<evidence type="ECO:0000313" key="5">
    <source>
        <dbReference type="EMBL" id="KER04086.1"/>
    </source>
</evidence>
<gene>
    <name evidence="5" type="ORF">MEG1DRAFT_01200</name>
</gene>
<dbReference type="PANTHER" id="PTHR43775">
    <property type="entry name" value="FATTY ACID SYNTHASE"/>
    <property type="match status" value="1"/>
</dbReference>
<dbReference type="PROSITE" id="PS52004">
    <property type="entry name" value="KS3_2"/>
    <property type="match status" value="1"/>
</dbReference>
<dbReference type="GO" id="GO:0004312">
    <property type="term" value="F:fatty acid synthase activity"/>
    <property type="evidence" value="ECO:0007669"/>
    <property type="project" value="TreeGrafter"/>
</dbReference>
<dbReference type="CDD" id="cd00833">
    <property type="entry name" value="PKS"/>
    <property type="match status" value="1"/>
</dbReference>
<reference evidence="5 6" key="1">
    <citation type="submission" date="2014-03" db="EMBL/GenBank/DDBJ databases">
        <title>Draft Genome of Photorhabdus temperata Meg1.</title>
        <authorList>
            <person name="Hurst S.G.IV."/>
            <person name="Morris K."/>
            <person name="Thomas K."/>
            <person name="Tisa L.S."/>
        </authorList>
    </citation>
    <scope>NUCLEOTIDE SEQUENCE [LARGE SCALE GENOMIC DNA]</scope>
    <source>
        <strain evidence="5 6">Meg1</strain>
    </source>
</reference>
<sequence length="566" mass="60799">MKSKTQIGYSTDIAITSIAGRFPNANSSRDLWDAILGKRELISSYTNAELHDRGVNADEIGLHYVPRGAYLQDPEKFDYGYFQLMPREVSKMDPQQRICLEVCHEALELSGYSSGADAGLCSVFVGSRRTTWNANVPTLSNSPADAMLLFGGSSIDALATRVAYKLNCLGPAVSVGTFCSGSLVAVHMACNSLLLGESDMALAGGVCLRYPPHVGYVYHEGGILSPTGRVRAFDEKADGTIFSDATAFVVLRRLEDALLNGEPILAVIKGTAINNDGAVKAGYSAPGVSGQEQVIRRALAAADVRADQIGLIEAHGTGTPVGDGIELRALGRVFEGVSARACALGSIKSNLGHADCASGIAGLIKAIYAVNLGVIPPSINCEFPCAELRDPESPFYVPTESRTWNSDYSARIAGVSSFGIGGTNVHVVVAGPPARKPDMPSLEAVHLIPLSARTEAALAHKILDLAKYLEQYPEVNIADVAFTLQRGRRHLSIRKVIVARDIHELLSGLLNKAIVVVPESIELQDTYISPASAWQAGKNINWDIFYQNEHRKRLPLPTYPFERIVI</sequence>
<dbReference type="AlphaFoldDB" id="A0A081RZI3"/>
<dbReference type="GO" id="GO:0006633">
    <property type="term" value="P:fatty acid biosynthetic process"/>
    <property type="evidence" value="ECO:0007669"/>
    <property type="project" value="TreeGrafter"/>
</dbReference>
<dbReference type="PATRIC" id="fig|1393735.3.peg.1239"/>
<organism evidence="5 6">
    <name type="scientific">Photorhabdus temperata subsp. temperata Meg1</name>
    <dbReference type="NCBI Taxonomy" id="1393735"/>
    <lineage>
        <taxon>Bacteria</taxon>
        <taxon>Pseudomonadati</taxon>
        <taxon>Pseudomonadota</taxon>
        <taxon>Gammaproteobacteria</taxon>
        <taxon>Enterobacterales</taxon>
        <taxon>Morganellaceae</taxon>
        <taxon>Photorhabdus</taxon>
    </lineage>
</organism>
<dbReference type="Pfam" id="PF22621">
    <property type="entry name" value="CurL-like_PKS_C"/>
    <property type="match status" value="1"/>
</dbReference>